<dbReference type="Proteomes" id="UP000654482">
    <property type="component" value="Unassembled WGS sequence"/>
</dbReference>
<sequence length="56" mass="6324">MSNLLVVITDARTNDLHQEQFSKSSKLADVLLPPHRHQAMNLKGLLRLGFSVLVRD</sequence>
<evidence type="ECO:0000313" key="1">
    <source>
        <dbReference type="EMBL" id="MBE9116567.1"/>
    </source>
</evidence>
<accession>A0A8J7IT25</accession>
<name>A0A8J7IT25_9CYAN</name>
<organism evidence="1 2">
    <name type="scientific">Lusitaniella coriacea LEGE 07157</name>
    <dbReference type="NCBI Taxonomy" id="945747"/>
    <lineage>
        <taxon>Bacteria</taxon>
        <taxon>Bacillati</taxon>
        <taxon>Cyanobacteriota</taxon>
        <taxon>Cyanophyceae</taxon>
        <taxon>Spirulinales</taxon>
        <taxon>Lusitaniellaceae</taxon>
        <taxon>Lusitaniella</taxon>
    </lineage>
</organism>
<keyword evidence="2" id="KW-1185">Reference proteome</keyword>
<gene>
    <name evidence="1" type="ORF">IQ249_11715</name>
</gene>
<comment type="caution">
    <text evidence="1">The sequence shown here is derived from an EMBL/GenBank/DDBJ whole genome shotgun (WGS) entry which is preliminary data.</text>
</comment>
<protein>
    <submittedName>
        <fullName evidence="1">Uncharacterized protein</fullName>
    </submittedName>
</protein>
<evidence type="ECO:0000313" key="2">
    <source>
        <dbReference type="Proteomes" id="UP000654482"/>
    </source>
</evidence>
<reference evidence="1" key="1">
    <citation type="submission" date="2020-10" db="EMBL/GenBank/DDBJ databases">
        <authorList>
            <person name="Castelo-Branco R."/>
            <person name="Eusebio N."/>
            <person name="Adriana R."/>
            <person name="Vieira A."/>
            <person name="Brugerolle De Fraissinette N."/>
            <person name="Rezende De Castro R."/>
            <person name="Schneider M.P."/>
            <person name="Vasconcelos V."/>
            <person name="Leao P.N."/>
        </authorList>
    </citation>
    <scope>NUCLEOTIDE SEQUENCE</scope>
    <source>
        <strain evidence="1">LEGE 07157</strain>
    </source>
</reference>
<proteinExistence type="predicted"/>
<dbReference type="AlphaFoldDB" id="A0A8J7IT25"/>
<dbReference type="EMBL" id="JADEWZ010000015">
    <property type="protein sequence ID" value="MBE9116567.1"/>
    <property type="molecule type" value="Genomic_DNA"/>
</dbReference>